<keyword evidence="4 7" id="KW-0731">Sigma factor</keyword>
<dbReference type="SUPFAM" id="SSF54427">
    <property type="entry name" value="NTF2-like"/>
    <property type="match status" value="1"/>
</dbReference>
<evidence type="ECO:0000256" key="3">
    <source>
        <dbReference type="ARBA" id="ARBA00023015"/>
    </source>
</evidence>
<comment type="similarity">
    <text evidence="1 7">Belongs to the sigma-70 factor family. ECF subfamily.</text>
</comment>
<gene>
    <name evidence="11" type="ORF">ABUW04_04985</name>
</gene>
<keyword evidence="6 7" id="KW-0804">Transcription</keyword>
<dbReference type="InterPro" id="IPR007627">
    <property type="entry name" value="RNA_pol_sigma70_r2"/>
</dbReference>
<dbReference type="NCBIfam" id="TIGR02960">
    <property type="entry name" value="SigX5"/>
    <property type="match status" value="1"/>
</dbReference>
<evidence type="ECO:0000256" key="1">
    <source>
        <dbReference type="ARBA" id="ARBA00010641"/>
    </source>
</evidence>
<proteinExistence type="inferred from homology"/>
<comment type="subunit">
    <text evidence="2">Interacts transiently with the RNA polymerase catalytic core formed by RpoA, RpoB, RpoC and RpoZ (2 alpha, 1 beta, 1 beta' and 1 omega subunit) to form the RNA polymerase holoenzyme that can initiate transcription.</text>
</comment>
<dbReference type="Pfam" id="PF08281">
    <property type="entry name" value="Sigma70_r4_2"/>
    <property type="match status" value="1"/>
</dbReference>
<dbReference type="InterPro" id="IPR039425">
    <property type="entry name" value="RNA_pol_sigma-70-like"/>
</dbReference>
<dbReference type="NCBIfam" id="NF006089">
    <property type="entry name" value="PRK08241.1"/>
    <property type="match status" value="1"/>
</dbReference>
<dbReference type="RefSeq" id="WP_380563065.1">
    <property type="nucleotide sequence ID" value="NZ_JBEUKS010000001.1"/>
</dbReference>
<evidence type="ECO:0000256" key="6">
    <source>
        <dbReference type="ARBA" id="ARBA00023163"/>
    </source>
</evidence>
<keyword evidence="5 7" id="KW-0238">DNA-binding</keyword>
<comment type="caution">
    <text evidence="11">The sequence shown here is derived from an EMBL/GenBank/DDBJ whole genome shotgun (WGS) entry which is preliminary data.</text>
</comment>
<keyword evidence="3 7" id="KW-0805">Transcription regulation</keyword>
<dbReference type="InterPro" id="IPR013249">
    <property type="entry name" value="RNA_pol_sigma70_r4_t2"/>
</dbReference>
<evidence type="ECO:0000256" key="2">
    <source>
        <dbReference type="ARBA" id="ARBA00011344"/>
    </source>
</evidence>
<dbReference type="InterPro" id="IPR014305">
    <property type="entry name" value="RNA_pol_sigma-G_actinobac"/>
</dbReference>
<dbReference type="Proteomes" id="UP001592581">
    <property type="component" value="Unassembled WGS sequence"/>
</dbReference>
<dbReference type="Pfam" id="PF12680">
    <property type="entry name" value="SnoaL_2"/>
    <property type="match status" value="1"/>
</dbReference>
<dbReference type="CDD" id="cd06171">
    <property type="entry name" value="Sigma70_r4"/>
    <property type="match status" value="1"/>
</dbReference>
<keyword evidence="12" id="KW-1185">Reference proteome</keyword>
<dbReference type="InterPro" id="IPR000838">
    <property type="entry name" value="RNA_pol_sigma70_ECF_CS"/>
</dbReference>
<evidence type="ECO:0000313" key="11">
    <source>
        <dbReference type="EMBL" id="MFC1437606.1"/>
    </source>
</evidence>
<dbReference type="Gene3D" id="1.10.1740.10">
    <property type="match status" value="1"/>
</dbReference>
<sequence length="330" mass="36432">MGDRPAAATGEGFAEEFTVRTDPFRRELLAHCYRMLGSVHDAEDLLQETLLRAWRAYDRYDPGRASLRTWLYRIATNACLTALDQRSRRPLPSGLGAPGTDPDEPLIRGEEVPWLQPIPDAMLGDPAGVLLARGSLRLAFVAAMQFLPARQRAVLILREVLDWPAAEVAAALDMSTAAVNSALQRARGRLGEAGLGEDQIHESADPGHRAQVERYVVAFESADLTALAKLLTEDAVMEMPPFLNWYRGRDEYIRFIARIYTLYGTDWRMLPAHANGQPALAVYARAADGGYTLGTLQVFTVTESGISRTTVFIEPEVFACFGLPLRITDA</sequence>
<protein>
    <recommendedName>
        <fullName evidence="7">RNA polymerase sigma factor</fullName>
    </recommendedName>
</protein>
<organism evidence="11 12">
    <name type="scientific">Streptacidiphilus jeojiensis</name>
    <dbReference type="NCBI Taxonomy" id="3229225"/>
    <lineage>
        <taxon>Bacteria</taxon>
        <taxon>Bacillati</taxon>
        <taxon>Actinomycetota</taxon>
        <taxon>Actinomycetes</taxon>
        <taxon>Kitasatosporales</taxon>
        <taxon>Streptomycetaceae</taxon>
        <taxon>Streptacidiphilus</taxon>
    </lineage>
</organism>
<dbReference type="Gene3D" id="1.10.10.10">
    <property type="entry name" value="Winged helix-like DNA-binding domain superfamily/Winged helix DNA-binding domain"/>
    <property type="match status" value="1"/>
</dbReference>
<dbReference type="PROSITE" id="PS01063">
    <property type="entry name" value="SIGMA70_ECF"/>
    <property type="match status" value="1"/>
</dbReference>
<dbReference type="InterPro" id="IPR036388">
    <property type="entry name" value="WH-like_DNA-bd_sf"/>
</dbReference>
<dbReference type="Gene3D" id="3.10.450.50">
    <property type="match status" value="1"/>
</dbReference>
<dbReference type="InterPro" id="IPR032710">
    <property type="entry name" value="NTF2-like_dom_sf"/>
</dbReference>
<evidence type="ECO:0000259" key="9">
    <source>
        <dbReference type="Pfam" id="PF08281"/>
    </source>
</evidence>
<dbReference type="InterPro" id="IPR013324">
    <property type="entry name" value="RNA_pol_sigma_r3/r4-like"/>
</dbReference>
<name>A0ABV6XH73_9ACTN</name>
<dbReference type="SUPFAM" id="SSF88946">
    <property type="entry name" value="Sigma2 domain of RNA polymerase sigma factors"/>
    <property type="match status" value="1"/>
</dbReference>
<evidence type="ECO:0000259" key="8">
    <source>
        <dbReference type="Pfam" id="PF04542"/>
    </source>
</evidence>
<dbReference type="InterPro" id="IPR013325">
    <property type="entry name" value="RNA_pol_sigma_r2"/>
</dbReference>
<evidence type="ECO:0000256" key="7">
    <source>
        <dbReference type="RuleBase" id="RU000716"/>
    </source>
</evidence>
<accession>A0ABV6XH73</accession>
<dbReference type="PANTHER" id="PTHR43133">
    <property type="entry name" value="RNA POLYMERASE ECF-TYPE SIGMA FACTO"/>
    <property type="match status" value="1"/>
</dbReference>
<dbReference type="PANTHER" id="PTHR43133:SF65">
    <property type="entry name" value="ECF RNA POLYMERASE SIGMA FACTOR SIGG"/>
    <property type="match status" value="1"/>
</dbReference>
<reference evidence="11 12" key="1">
    <citation type="submission" date="2024-06" db="EMBL/GenBank/DDBJ databases">
        <authorList>
            <person name="Lee S.D."/>
        </authorList>
    </citation>
    <scope>NUCLEOTIDE SEQUENCE [LARGE SCALE GENOMIC DNA]</scope>
    <source>
        <strain evidence="11 12">N1-10</strain>
    </source>
</reference>
<evidence type="ECO:0000256" key="4">
    <source>
        <dbReference type="ARBA" id="ARBA00023082"/>
    </source>
</evidence>
<evidence type="ECO:0000313" key="12">
    <source>
        <dbReference type="Proteomes" id="UP001592581"/>
    </source>
</evidence>
<dbReference type="Pfam" id="PF04542">
    <property type="entry name" value="Sigma70_r2"/>
    <property type="match status" value="1"/>
</dbReference>
<evidence type="ECO:0000256" key="5">
    <source>
        <dbReference type="ARBA" id="ARBA00023125"/>
    </source>
</evidence>
<dbReference type="InterPro" id="IPR037401">
    <property type="entry name" value="SnoaL-like"/>
</dbReference>
<dbReference type="InterPro" id="IPR014284">
    <property type="entry name" value="RNA_pol_sigma-70_dom"/>
</dbReference>
<feature type="domain" description="RNA polymerase sigma-70 region 2" evidence="8">
    <location>
        <begin position="24"/>
        <end position="89"/>
    </location>
</feature>
<evidence type="ECO:0000259" key="10">
    <source>
        <dbReference type="Pfam" id="PF12680"/>
    </source>
</evidence>
<dbReference type="SUPFAM" id="SSF88659">
    <property type="entry name" value="Sigma3 and sigma4 domains of RNA polymerase sigma factors"/>
    <property type="match status" value="1"/>
</dbReference>
<feature type="domain" description="RNA polymerase sigma factor 70 region 4 type 2" evidence="9">
    <location>
        <begin position="139"/>
        <end position="190"/>
    </location>
</feature>
<feature type="domain" description="SnoaL-like" evidence="10">
    <location>
        <begin position="212"/>
        <end position="303"/>
    </location>
</feature>
<dbReference type="EMBL" id="JBEUKS010000001">
    <property type="protein sequence ID" value="MFC1437606.1"/>
    <property type="molecule type" value="Genomic_DNA"/>
</dbReference>
<dbReference type="NCBIfam" id="TIGR02937">
    <property type="entry name" value="sigma70-ECF"/>
    <property type="match status" value="1"/>
</dbReference>